<keyword evidence="1" id="KW-1133">Transmembrane helix</keyword>
<evidence type="ECO:0000313" key="2">
    <source>
        <dbReference type="EMBL" id="BDZ57411.1"/>
    </source>
</evidence>
<dbReference type="EMBL" id="AP027735">
    <property type="protein sequence ID" value="BDZ57411.1"/>
    <property type="molecule type" value="Genomic_DNA"/>
</dbReference>
<dbReference type="RefSeq" id="WP_289232501.1">
    <property type="nucleotide sequence ID" value="NZ_AP027735.1"/>
</dbReference>
<proteinExistence type="predicted"/>
<keyword evidence="1" id="KW-0472">Membrane</keyword>
<keyword evidence="1" id="KW-0812">Transmembrane</keyword>
<reference evidence="3" key="1">
    <citation type="journal article" date="2019" name="Int. J. Syst. Evol. Microbiol.">
        <title>The Global Catalogue of Microorganisms (GCM) 10K type strain sequencing project: providing services to taxonomists for standard genome sequencing and annotation.</title>
        <authorList>
            <consortium name="The Broad Institute Genomics Platform"/>
            <consortium name="The Broad Institute Genome Sequencing Center for Infectious Disease"/>
            <person name="Wu L."/>
            <person name="Ma J."/>
        </authorList>
    </citation>
    <scope>NUCLEOTIDE SEQUENCE [LARGE SCALE GENOMIC DNA]</scope>
    <source>
        <strain evidence="3">NBRC 110608</strain>
    </source>
</reference>
<feature type="transmembrane region" description="Helical" evidence="1">
    <location>
        <begin position="126"/>
        <end position="144"/>
    </location>
</feature>
<evidence type="ECO:0008006" key="4">
    <source>
        <dbReference type="Google" id="ProtNLM"/>
    </source>
</evidence>
<feature type="transmembrane region" description="Helical" evidence="1">
    <location>
        <begin position="150"/>
        <end position="168"/>
    </location>
</feature>
<evidence type="ECO:0000256" key="1">
    <source>
        <dbReference type="SAM" id="Phobius"/>
    </source>
</evidence>
<feature type="transmembrane region" description="Helical" evidence="1">
    <location>
        <begin position="20"/>
        <end position="39"/>
    </location>
</feature>
<organism evidence="2 3">
    <name type="scientific">Barrientosiimonas endolithica</name>
    <dbReference type="NCBI Taxonomy" id="1535208"/>
    <lineage>
        <taxon>Bacteria</taxon>
        <taxon>Bacillati</taxon>
        <taxon>Actinomycetota</taxon>
        <taxon>Actinomycetes</taxon>
        <taxon>Micrococcales</taxon>
        <taxon>Dermacoccaceae</taxon>
        <taxon>Barrientosiimonas</taxon>
    </lineage>
</organism>
<gene>
    <name evidence="2" type="ORF">GCM10025872_10680</name>
</gene>
<keyword evidence="3" id="KW-1185">Reference proteome</keyword>
<name>A0ABM8H915_9MICO</name>
<dbReference type="Proteomes" id="UP001321421">
    <property type="component" value="Chromosome"/>
</dbReference>
<sequence length="188" mass="20051">MRWAEQVADRLRTAHRSALLLEAWLLLAGTVFLALLTVAGSPSWYALAWLALFGVVLVLPASMPAQLLVPASPLVWWFAQPDPLSAWSIPAACALLVIFAVQALLNAAPDGPPPAPVVLRRYVRRVALVAITPAAVWLLTRGLAVGDLRLEAFTVLGLAAVAATTLALPRLVRADPPPETPAPKVVER</sequence>
<feature type="transmembrane region" description="Helical" evidence="1">
    <location>
        <begin position="87"/>
        <end position="105"/>
    </location>
</feature>
<feature type="transmembrane region" description="Helical" evidence="1">
    <location>
        <begin position="46"/>
        <end position="67"/>
    </location>
</feature>
<protein>
    <recommendedName>
        <fullName evidence="4">Histidine kinase</fullName>
    </recommendedName>
</protein>
<accession>A0ABM8H915</accession>
<evidence type="ECO:0000313" key="3">
    <source>
        <dbReference type="Proteomes" id="UP001321421"/>
    </source>
</evidence>